<dbReference type="AlphaFoldDB" id="A0A8D9LZF0"/>
<evidence type="ECO:0000313" key="2">
    <source>
        <dbReference type="Proteomes" id="UP000694005"/>
    </source>
</evidence>
<name>A0A8D9LZF0_BRACM</name>
<gene>
    <name evidence="1" type="ORF">BRAPAZ1V2_A02P17140.2</name>
</gene>
<dbReference type="Proteomes" id="UP000694005">
    <property type="component" value="Chromosome A02"/>
</dbReference>
<organism evidence="1 2">
    <name type="scientific">Brassica campestris</name>
    <name type="common">Field mustard</name>
    <dbReference type="NCBI Taxonomy" id="3711"/>
    <lineage>
        <taxon>Eukaryota</taxon>
        <taxon>Viridiplantae</taxon>
        <taxon>Streptophyta</taxon>
        <taxon>Embryophyta</taxon>
        <taxon>Tracheophyta</taxon>
        <taxon>Spermatophyta</taxon>
        <taxon>Magnoliopsida</taxon>
        <taxon>eudicotyledons</taxon>
        <taxon>Gunneridae</taxon>
        <taxon>Pentapetalae</taxon>
        <taxon>rosids</taxon>
        <taxon>malvids</taxon>
        <taxon>Brassicales</taxon>
        <taxon>Brassicaceae</taxon>
        <taxon>Brassiceae</taxon>
        <taxon>Brassica</taxon>
    </lineage>
</organism>
<dbReference type="EMBL" id="LS974618">
    <property type="protein sequence ID" value="CAG7892762.1"/>
    <property type="molecule type" value="Genomic_DNA"/>
</dbReference>
<evidence type="ECO:0000313" key="1">
    <source>
        <dbReference type="EMBL" id="CAG7892762.1"/>
    </source>
</evidence>
<accession>A0A8D9LZF0</accession>
<sequence>MRNLIKQLHAYSGESQLKEIYVYFDITFTATNCNYLTPPNKSAFNSPHPSSYSIIMMPSQAKNPLLRSSNPFLTLWQIKQQSLPLKLLLHFSSVRFHQDLEIPSCFLSKSISVKLAIISKKASFSALRC</sequence>
<proteinExistence type="predicted"/>
<dbReference type="Gramene" id="A02p17140.2_BraZ1">
    <property type="protein sequence ID" value="A02p17140.2_BraZ1.CDS"/>
    <property type="gene ID" value="A02g17140.2_BraZ1"/>
</dbReference>
<reference evidence="1 2" key="1">
    <citation type="submission" date="2021-07" db="EMBL/GenBank/DDBJ databases">
        <authorList>
            <consortium name="Genoscope - CEA"/>
            <person name="William W."/>
        </authorList>
    </citation>
    <scope>NUCLEOTIDE SEQUENCE [LARGE SCALE GENOMIC DNA]</scope>
</reference>
<protein>
    <submittedName>
        <fullName evidence="1">Uncharacterized protein</fullName>
    </submittedName>
</protein>